<dbReference type="Pfam" id="PF11163">
    <property type="entry name" value="DUF2947"/>
    <property type="match status" value="1"/>
</dbReference>
<comment type="caution">
    <text evidence="1">The sequence shown here is derived from an EMBL/GenBank/DDBJ whole genome shotgun (WGS) entry which is preliminary data.</text>
</comment>
<proteinExistence type="predicted"/>
<dbReference type="InterPro" id="IPR021334">
    <property type="entry name" value="DUF2947"/>
</dbReference>
<accession>A0ABW1PJA0</accession>
<dbReference type="RefSeq" id="WP_379790239.1">
    <property type="nucleotide sequence ID" value="NZ_JBHSQB010000003.1"/>
</dbReference>
<reference evidence="2" key="1">
    <citation type="journal article" date="2019" name="Int. J. Syst. Evol. Microbiol.">
        <title>The Global Catalogue of Microorganisms (GCM) 10K type strain sequencing project: providing services to taxonomists for standard genome sequencing and annotation.</title>
        <authorList>
            <consortium name="The Broad Institute Genomics Platform"/>
            <consortium name="The Broad Institute Genome Sequencing Center for Infectious Disease"/>
            <person name="Wu L."/>
            <person name="Ma J."/>
        </authorList>
    </citation>
    <scope>NUCLEOTIDE SEQUENCE [LARGE SCALE GENOMIC DNA]</scope>
    <source>
        <strain evidence="2">CCUG 49679</strain>
    </source>
</reference>
<name>A0ABW1PJA0_9FLAO</name>
<dbReference type="Proteomes" id="UP001596287">
    <property type="component" value="Unassembled WGS sequence"/>
</dbReference>
<protein>
    <submittedName>
        <fullName evidence="1">DUF2947 family protein</fullName>
    </submittedName>
</protein>
<keyword evidence="2" id="KW-1185">Reference proteome</keyword>
<dbReference type="EMBL" id="JBHSQB010000003">
    <property type="protein sequence ID" value="MFC6095603.1"/>
    <property type="molecule type" value="Genomic_DNA"/>
</dbReference>
<organism evidence="1 2">
    <name type="scientific">Flavobacterium qiangtangense</name>
    <dbReference type="NCBI Taxonomy" id="1442595"/>
    <lineage>
        <taxon>Bacteria</taxon>
        <taxon>Pseudomonadati</taxon>
        <taxon>Bacteroidota</taxon>
        <taxon>Flavobacteriia</taxon>
        <taxon>Flavobacteriales</taxon>
        <taxon>Flavobacteriaceae</taxon>
        <taxon>Flavobacterium</taxon>
    </lineage>
</organism>
<gene>
    <name evidence="1" type="ORF">ACFPVY_03005</name>
</gene>
<sequence length="157" mass="19013">MNIQIDEKEIIPLSDFELGWRFDKVHNSDISDYDKKEIFALSENESKRISKIISYYEIESNRIGKYLETDWFSANSENDDKIERFRNQIENYLKPFNEDILISWERKLALKTTKKIFIKYWTDFLYPSSDDVTIISERTNWILFYNHCEVANIWTKN</sequence>
<evidence type="ECO:0000313" key="2">
    <source>
        <dbReference type="Proteomes" id="UP001596287"/>
    </source>
</evidence>
<evidence type="ECO:0000313" key="1">
    <source>
        <dbReference type="EMBL" id="MFC6095603.1"/>
    </source>
</evidence>